<dbReference type="EMBL" id="JACHJS010000001">
    <property type="protein sequence ID" value="MBB4969517.1"/>
    <property type="molecule type" value="Genomic_DNA"/>
</dbReference>
<dbReference type="Proteomes" id="UP000542674">
    <property type="component" value="Unassembled WGS sequence"/>
</dbReference>
<sequence length="229" mass="24517">MRDVDLRTALHAAFDDEPPLDFDPDVLMDRAKRGRTRRMALFAVVVLTLMACGSYLALPRLLANDRSGDVRVLGSGNLVPIPLIEEHVSARIAMAIPGARDVTVSISGTGLGPEDQLDLAIRFTDDLGVASAAMHIAGLDRGFSRGSFCAKYGCVRTLDQPDGSVVELAEKRDATVRRSAAHFRKSGIIVLAVAYAYDVTDGSDHRPSEPSLSFDVLVALATDPDLAQG</sequence>
<feature type="transmembrane region" description="Helical" evidence="1">
    <location>
        <begin position="39"/>
        <end position="58"/>
    </location>
</feature>
<organism evidence="2 3">
    <name type="scientific">Saccharothrix violaceirubra</name>
    <dbReference type="NCBI Taxonomy" id="413306"/>
    <lineage>
        <taxon>Bacteria</taxon>
        <taxon>Bacillati</taxon>
        <taxon>Actinomycetota</taxon>
        <taxon>Actinomycetes</taxon>
        <taxon>Pseudonocardiales</taxon>
        <taxon>Pseudonocardiaceae</taxon>
        <taxon>Saccharothrix</taxon>
    </lineage>
</organism>
<evidence type="ECO:0000313" key="3">
    <source>
        <dbReference type="Proteomes" id="UP000542674"/>
    </source>
</evidence>
<dbReference type="AlphaFoldDB" id="A0A7W7TAF8"/>
<dbReference type="RefSeq" id="WP_184675210.1">
    <property type="nucleotide sequence ID" value="NZ_BAABAI010000035.1"/>
</dbReference>
<proteinExistence type="predicted"/>
<evidence type="ECO:0000256" key="1">
    <source>
        <dbReference type="SAM" id="Phobius"/>
    </source>
</evidence>
<evidence type="ECO:0000313" key="2">
    <source>
        <dbReference type="EMBL" id="MBB4969517.1"/>
    </source>
</evidence>
<protein>
    <submittedName>
        <fullName evidence="2">Uncharacterized protein</fullName>
    </submittedName>
</protein>
<keyword evidence="1" id="KW-1133">Transmembrane helix</keyword>
<keyword evidence="1" id="KW-0472">Membrane</keyword>
<gene>
    <name evidence="2" type="ORF">F4559_006876</name>
</gene>
<keyword evidence="1" id="KW-0812">Transmembrane</keyword>
<accession>A0A7W7TAF8</accession>
<name>A0A7W7TAF8_9PSEU</name>
<keyword evidence="3" id="KW-1185">Reference proteome</keyword>
<comment type="caution">
    <text evidence="2">The sequence shown here is derived from an EMBL/GenBank/DDBJ whole genome shotgun (WGS) entry which is preliminary data.</text>
</comment>
<reference evidence="2 3" key="1">
    <citation type="submission" date="2020-08" db="EMBL/GenBank/DDBJ databases">
        <title>Sequencing the genomes of 1000 actinobacteria strains.</title>
        <authorList>
            <person name="Klenk H.-P."/>
        </authorList>
    </citation>
    <scope>NUCLEOTIDE SEQUENCE [LARGE SCALE GENOMIC DNA]</scope>
    <source>
        <strain evidence="2 3">DSM 45084</strain>
    </source>
</reference>